<feature type="compositionally biased region" description="Basic and acidic residues" evidence="1">
    <location>
        <begin position="47"/>
        <end position="58"/>
    </location>
</feature>
<dbReference type="STRING" id="945553.A0A0D2P0B0"/>
<dbReference type="PANTHER" id="PTHR28031">
    <property type="entry name" value="PROLINE-RICH PROTEIN HUA1"/>
    <property type="match status" value="1"/>
</dbReference>
<feature type="compositionally biased region" description="Pro residues" evidence="1">
    <location>
        <begin position="31"/>
        <end position="46"/>
    </location>
</feature>
<feature type="compositionally biased region" description="Polar residues" evidence="1">
    <location>
        <begin position="137"/>
        <end position="151"/>
    </location>
</feature>
<dbReference type="GO" id="GO:0005737">
    <property type="term" value="C:cytoplasm"/>
    <property type="evidence" value="ECO:0007669"/>
    <property type="project" value="TreeGrafter"/>
</dbReference>
<proteinExistence type="predicted"/>
<dbReference type="PANTHER" id="PTHR28031:SF1">
    <property type="entry name" value="PROLINE-RICH PROTEIN HUA1"/>
    <property type="match status" value="1"/>
</dbReference>
<feature type="compositionally biased region" description="Low complexity" evidence="1">
    <location>
        <begin position="9"/>
        <end position="30"/>
    </location>
</feature>
<accession>A0A0D2P0B0</accession>
<feature type="compositionally biased region" description="Low complexity" evidence="1">
    <location>
        <begin position="210"/>
        <end position="219"/>
    </location>
</feature>
<evidence type="ECO:0000313" key="2">
    <source>
        <dbReference type="EMBL" id="KJA24374.1"/>
    </source>
</evidence>
<reference evidence="3" key="1">
    <citation type="submission" date="2014-04" db="EMBL/GenBank/DDBJ databases">
        <title>Evolutionary Origins and Diversification of the Mycorrhizal Mutualists.</title>
        <authorList>
            <consortium name="DOE Joint Genome Institute"/>
            <consortium name="Mycorrhizal Genomics Consortium"/>
            <person name="Kohler A."/>
            <person name="Kuo A."/>
            <person name="Nagy L.G."/>
            <person name="Floudas D."/>
            <person name="Copeland A."/>
            <person name="Barry K.W."/>
            <person name="Cichocki N."/>
            <person name="Veneault-Fourrey C."/>
            <person name="LaButti K."/>
            <person name="Lindquist E.A."/>
            <person name="Lipzen A."/>
            <person name="Lundell T."/>
            <person name="Morin E."/>
            <person name="Murat C."/>
            <person name="Riley R."/>
            <person name="Ohm R."/>
            <person name="Sun H."/>
            <person name="Tunlid A."/>
            <person name="Henrissat B."/>
            <person name="Grigoriev I.V."/>
            <person name="Hibbett D.S."/>
            <person name="Martin F."/>
        </authorList>
    </citation>
    <scope>NUCLEOTIDE SEQUENCE [LARGE SCALE GENOMIC DNA]</scope>
    <source>
        <strain evidence="3">FD-334 SS-4</strain>
    </source>
</reference>
<feature type="compositionally biased region" description="Low complexity" evidence="1">
    <location>
        <begin position="98"/>
        <end position="107"/>
    </location>
</feature>
<dbReference type="OMA" id="RCWEKYA"/>
<evidence type="ECO:0000256" key="1">
    <source>
        <dbReference type="SAM" id="MobiDB-lite"/>
    </source>
</evidence>
<gene>
    <name evidence="2" type="ORF">HYPSUDRAFT_38808</name>
</gene>
<sequence>MATLSSPSRNPFRTNPFTPNPTGNSSSTDVTPPPPSFSAPVTPPPTREADRAPERNLGFDEPVDEPPPYTVRPAMGEGEITIEQGPRRPFQPAPAPQVPQAAPRPQALVSQPTGHSSYSSLSLRRDRPGGLLHQLTGALNSVVDSLNERTQGGSYGGSSGAQRWNSYPGQQASPTPSPPQQRQYAPPSHPPPGPSTLAVPPPLPPRRRSTSLAAARSPTVSPTPSSDFARDFYAVGPADDILRREGTYTPPPGPPPGQRSMPDIPGRPSRPTSLTERVPDDGRPTTQPVIGHPLLKDGKLLVYPEHHECDKCHNIGYKNSDPLRPCKRCWKKHAKPFAGPLAYSFTHTARDARLQRPLRAPPPPAPPPIPPAFSLSPPPPHFAAGGYMTDHHGGFYTPPTGVRPSGVGRPPPGAVVYTAGDPRIGGRLCWRCDGKGNTSFFLLDRITCEVCGGIGRTF</sequence>
<name>A0A0D2P0B0_HYPSF</name>
<dbReference type="InterPro" id="IPR038910">
    <property type="entry name" value="Hua1-like"/>
</dbReference>
<feature type="region of interest" description="Disordered" evidence="1">
    <location>
        <begin position="1"/>
        <end position="292"/>
    </location>
</feature>
<dbReference type="OrthoDB" id="2405700at2759"/>
<dbReference type="EMBL" id="KN817537">
    <property type="protein sequence ID" value="KJA24374.1"/>
    <property type="molecule type" value="Genomic_DNA"/>
</dbReference>
<keyword evidence="3" id="KW-1185">Reference proteome</keyword>
<dbReference type="Proteomes" id="UP000054270">
    <property type="component" value="Unassembled WGS sequence"/>
</dbReference>
<protein>
    <submittedName>
        <fullName evidence="2">Uncharacterized protein</fullName>
    </submittedName>
</protein>
<evidence type="ECO:0000313" key="3">
    <source>
        <dbReference type="Proteomes" id="UP000054270"/>
    </source>
</evidence>
<dbReference type="AlphaFoldDB" id="A0A0D2P0B0"/>
<feature type="compositionally biased region" description="Pro residues" evidence="1">
    <location>
        <begin position="187"/>
        <end position="204"/>
    </location>
</feature>
<organism evidence="2 3">
    <name type="scientific">Hypholoma sublateritium (strain FD-334 SS-4)</name>
    <dbReference type="NCBI Taxonomy" id="945553"/>
    <lineage>
        <taxon>Eukaryota</taxon>
        <taxon>Fungi</taxon>
        <taxon>Dikarya</taxon>
        <taxon>Basidiomycota</taxon>
        <taxon>Agaricomycotina</taxon>
        <taxon>Agaricomycetes</taxon>
        <taxon>Agaricomycetidae</taxon>
        <taxon>Agaricales</taxon>
        <taxon>Agaricineae</taxon>
        <taxon>Strophariaceae</taxon>
        <taxon>Hypholoma</taxon>
    </lineage>
</organism>